<gene>
    <name evidence="1" type="ORF">KILIM_090_00130</name>
</gene>
<dbReference type="InterPro" id="IPR032710">
    <property type="entry name" value="NTF2-like_dom_sf"/>
</dbReference>
<dbReference type="STRING" id="1184609.KILIM_090_00130"/>
<keyword evidence="2" id="KW-1185">Reference proteome</keyword>
<comment type="caution">
    <text evidence="1">The sequence shown here is derived from an EMBL/GenBank/DDBJ whole genome shotgun (WGS) entry which is preliminary data.</text>
</comment>
<sequence>MKTTTMNEASIAKFVAAWFQALDFHVPIEQAYGLLSSDNLRMHFPDGEITDFDTFKQWYDRVTNLFFDENHYVNEVKASIDGDVATLDILVGWQASMWEPPQPKSRRVSMDATQIWTVRASEQNSFGMVIESYNATAAPFVYAPGFARL</sequence>
<protein>
    <recommendedName>
        <fullName evidence="3">SnoaL-like domain-containing protein</fullName>
    </recommendedName>
</protein>
<dbReference type="SUPFAM" id="SSF54427">
    <property type="entry name" value="NTF2-like"/>
    <property type="match status" value="1"/>
</dbReference>
<organism evidence="1 2">
    <name type="scientific">Kineosphaera limosa NBRC 100340</name>
    <dbReference type="NCBI Taxonomy" id="1184609"/>
    <lineage>
        <taxon>Bacteria</taxon>
        <taxon>Bacillati</taxon>
        <taxon>Actinomycetota</taxon>
        <taxon>Actinomycetes</taxon>
        <taxon>Micrococcales</taxon>
        <taxon>Dermatophilaceae</taxon>
        <taxon>Kineosphaera</taxon>
    </lineage>
</organism>
<evidence type="ECO:0000313" key="2">
    <source>
        <dbReference type="Proteomes" id="UP000008366"/>
    </source>
</evidence>
<name>K6WF91_9MICO</name>
<dbReference type="Proteomes" id="UP000008366">
    <property type="component" value="Unassembled WGS sequence"/>
</dbReference>
<dbReference type="EMBL" id="BAHD01000090">
    <property type="protein sequence ID" value="GAB97960.1"/>
    <property type="molecule type" value="Genomic_DNA"/>
</dbReference>
<dbReference type="AlphaFoldDB" id="K6WF91"/>
<proteinExistence type="predicted"/>
<dbReference type="OrthoDB" id="1254615at2"/>
<dbReference type="Gene3D" id="3.10.450.50">
    <property type="match status" value="1"/>
</dbReference>
<evidence type="ECO:0000313" key="1">
    <source>
        <dbReference type="EMBL" id="GAB97960.1"/>
    </source>
</evidence>
<dbReference type="RefSeq" id="WP_006594492.1">
    <property type="nucleotide sequence ID" value="NZ_BAHD01000090.1"/>
</dbReference>
<dbReference type="eggNOG" id="ENOG5032URQ">
    <property type="taxonomic scope" value="Bacteria"/>
</dbReference>
<evidence type="ECO:0008006" key="3">
    <source>
        <dbReference type="Google" id="ProtNLM"/>
    </source>
</evidence>
<accession>K6WF91</accession>
<reference evidence="1 2" key="1">
    <citation type="submission" date="2012-08" db="EMBL/GenBank/DDBJ databases">
        <title>Whole genome shotgun sequence of Kineosphaera limosa NBRC 100340.</title>
        <authorList>
            <person name="Yoshida I."/>
            <person name="Isaki S."/>
            <person name="Hosoyama A."/>
            <person name="Tsuchikane K."/>
            <person name="Katsumata H."/>
            <person name="Ando Y."/>
            <person name="Ohji S."/>
            <person name="Hamada M."/>
            <person name="Tamura T."/>
            <person name="Yamazoe A."/>
            <person name="Yamazaki S."/>
            <person name="Fujita N."/>
        </authorList>
    </citation>
    <scope>NUCLEOTIDE SEQUENCE [LARGE SCALE GENOMIC DNA]</scope>
    <source>
        <strain evidence="1 2">NBRC 100340</strain>
    </source>
</reference>